<dbReference type="RefSeq" id="XP_026632380.1">
    <property type="nucleotide sequence ID" value="XM_026764167.1"/>
</dbReference>
<reference evidence="2 3" key="1">
    <citation type="submission" date="2018-07" db="EMBL/GenBank/DDBJ databases">
        <title>The genomes of Aspergillus section Nigri reveals drivers in fungal speciation.</title>
        <authorList>
            <consortium name="DOE Joint Genome Institute"/>
            <person name="Vesth T.C."/>
            <person name="Nybo J."/>
            <person name="Theobald S."/>
            <person name="Brandl J."/>
            <person name="Frisvad J.C."/>
            <person name="Nielsen K.F."/>
            <person name="Lyhne E.K."/>
            <person name="Kogle M.E."/>
            <person name="Kuo A."/>
            <person name="Riley R."/>
            <person name="Clum A."/>
            <person name="Nolan M."/>
            <person name="Lipzen A."/>
            <person name="Salamov A."/>
            <person name="Henrissat B."/>
            <person name="Wiebenga A."/>
            <person name="De vries R.P."/>
            <person name="Grigoriev I.V."/>
            <person name="Mortensen U.H."/>
            <person name="Andersen M.R."/>
            <person name="Baker S.E."/>
        </authorList>
    </citation>
    <scope>NUCLEOTIDE SEQUENCE [LARGE SCALE GENOMIC DNA]</scope>
    <source>
        <strain evidence="2 3">CBS 139.54b</strain>
    </source>
</reference>
<keyword evidence="3" id="KW-1185">Reference proteome</keyword>
<protein>
    <submittedName>
        <fullName evidence="2">Uncharacterized protein</fullName>
    </submittedName>
</protein>
<dbReference type="Proteomes" id="UP000253729">
    <property type="component" value="Unassembled WGS sequence"/>
</dbReference>
<sequence length="57" mass="6361">MKGGTSHSAPHAQWPENHISGGSHGPSGCWTKPHRVCRYRSNRPLSGIQKLVRLSWE</sequence>
<evidence type="ECO:0000313" key="2">
    <source>
        <dbReference type="EMBL" id="RDH39358.1"/>
    </source>
</evidence>
<gene>
    <name evidence="2" type="ORF">BDQ94DRAFT_132934</name>
</gene>
<evidence type="ECO:0000313" key="3">
    <source>
        <dbReference type="Proteomes" id="UP000253729"/>
    </source>
</evidence>
<dbReference type="AlphaFoldDB" id="A0A3F3QJB2"/>
<organism evidence="2 3">
    <name type="scientific">Aspergillus welwitschiae</name>
    <dbReference type="NCBI Taxonomy" id="1341132"/>
    <lineage>
        <taxon>Eukaryota</taxon>
        <taxon>Fungi</taxon>
        <taxon>Dikarya</taxon>
        <taxon>Ascomycota</taxon>
        <taxon>Pezizomycotina</taxon>
        <taxon>Eurotiomycetes</taxon>
        <taxon>Eurotiomycetidae</taxon>
        <taxon>Eurotiales</taxon>
        <taxon>Aspergillaceae</taxon>
        <taxon>Aspergillus</taxon>
        <taxon>Aspergillus subgen. Circumdati</taxon>
    </lineage>
</organism>
<name>A0A3F3QJB2_9EURO</name>
<dbReference type="GeneID" id="38132523"/>
<dbReference type="EMBL" id="KZ852032">
    <property type="protein sequence ID" value="RDH39358.1"/>
    <property type="molecule type" value="Genomic_DNA"/>
</dbReference>
<evidence type="ECO:0000256" key="1">
    <source>
        <dbReference type="SAM" id="MobiDB-lite"/>
    </source>
</evidence>
<feature type="region of interest" description="Disordered" evidence="1">
    <location>
        <begin position="1"/>
        <end position="27"/>
    </location>
</feature>
<proteinExistence type="predicted"/>
<accession>A0A3F3QJB2</accession>